<keyword evidence="2" id="KW-1185">Reference proteome</keyword>
<dbReference type="OrthoDB" id="922982at2"/>
<reference evidence="1 2" key="1">
    <citation type="submission" date="2019-02" db="EMBL/GenBank/DDBJ databases">
        <title>Arundinibacter roseus gen. nov., sp. nov., a new member of the family Cytophagaceae.</title>
        <authorList>
            <person name="Szuroczki S."/>
            <person name="Khayer B."/>
            <person name="Sproer C."/>
            <person name="Toumi M."/>
            <person name="Szabo A."/>
            <person name="Felfoldi T."/>
            <person name="Schumann P."/>
            <person name="Toth E."/>
        </authorList>
    </citation>
    <scope>NUCLEOTIDE SEQUENCE [LARGE SCALE GENOMIC DNA]</scope>
    <source>
        <strain evidence="1 2">DMA-k-7a</strain>
    </source>
</reference>
<dbReference type="RefSeq" id="WP_132121438.1">
    <property type="nucleotide sequence ID" value="NZ_SMJU01000017.1"/>
</dbReference>
<dbReference type="AlphaFoldDB" id="A0A4R4K027"/>
<protein>
    <submittedName>
        <fullName evidence="1">DUF4249 domain-containing protein</fullName>
    </submittedName>
</protein>
<gene>
    <name evidence="1" type="ORF">EZE20_21000</name>
</gene>
<dbReference type="EMBL" id="SMJU01000017">
    <property type="protein sequence ID" value="TDB60413.1"/>
    <property type="molecule type" value="Genomic_DNA"/>
</dbReference>
<dbReference type="Proteomes" id="UP000295706">
    <property type="component" value="Unassembled WGS sequence"/>
</dbReference>
<evidence type="ECO:0000313" key="2">
    <source>
        <dbReference type="Proteomes" id="UP000295706"/>
    </source>
</evidence>
<organism evidence="1 2">
    <name type="scientific">Arundinibacter roseus</name>
    <dbReference type="NCBI Taxonomy" id="2070510"/>
    <lineage>
        <taxon>Bacteria</taxon>
        <taxon>Pseudomonadati</taxon>
        <taxon>Bacteroidota</taxon>
        <taxon>Cytophagia</taxon>
        <taxon>Cytophagales</taxon>
        <taxon>Spirosomataceae</taxon>
        <taxon>Arundinibacter</taxon>
    </lineage>
</organism>
<evidence type="ECO:0000313" key="1">
    <source>
        <dbReference type="EMBL" id="TDB60413.1"/>
    </source>
</evidence>
<accession>A0A4R4K027</accession>
<comment type="caution">
    <text evidence="1">The sequence shown here is derived from an EMBL/GenBank/DDBJ whole genome shotgun (WGS) entry which is preliminary data.</text>
</comment>
<name>A0A4R4K027_9BACT</name>
<sequence>MYQKLTRAAALVAMLLLVQCVDPYSRSFEYEDTLLTVEGFVTDDGPIRIILQNTRSTKSTSFLQAVGGAKIEVRAKQGLVIPLRETAAGVYESAPDFRGKAGETYSLHFELLNGRVYESTAETLVPLRSRSSYSTRFNPRISVSFQNFSQQTMSSLDIYAKFNDPADEENYYLWQTRLFEQQPICLTCTNVEYNPRIQDCNPPPPNPPQPSVFYDYQCDGDCWEILSDERINIFSDVLINGKDVQDLLIRQAPFYNGRGALLELTQYNLSVGAYRYFERLRQQVETSGTFVDTPPAPPIGNIRNINDPGELVTGFFGAGGIDVQRIWLDRRSYPSPFIVPLLGRGVLEAPRFDFVKVPCRASSTRTPNKPIGWQ</sequence>
<dbReference type="InterPro" id="IPR025345">
    <property type="entry name" value="DUF4249"/>
</dbReference>
<dbReference type="Pfam" id="PF14054">
    <property type="entry name" value="DUF4249"/>
    <property type="match status" value="1"/>
</dbReference>
<proteinExistence type="predicted"/>